<sequence length="279" mass="31113">MTQAVAKYAAKKMLSKQLKDYKNKDPAGPYDPYYEYRIDPRSGRKKKMKKQIPAYIPEHDANVLARVRKTAYRLDCSLFSLFGIRFGVSSVIGLIPAIGDGVDGALALNTVRKCNKIEGGLPQSVLIQMLFWVFIDFIVGIVPFVGDLLDASIKANSKNCRILEEHLDKKYKPRELVAQEKRERDEAKRASRPYIPPAPATVYEDIDDDDDAGLPRYEDQRPYGGPTAPVAQPQPARQKEERRGGSRPERSGSKGWFGGGGGGTRAQRPNGAEMSQARR</sequence>
<dbReference type="EMBL" id="KN847543">
    <property type="protein sequence ID" value="KIW03731.1"/>
    <property type="molecule type" value="Genomic_DNA"/>
</dbReference>
<keyword evidence="2" id="KW-0472">Membrane</keyword>
<evidence type="ECO:0008006" key="5">
    <source>
        <dbReference type="Google" id="ProtNLM"/>
    </source>
</evidence>
<feature type="compositionally biased region" description="Basic and acidic residues" evidence="1">
    <location>
        <begin position="174"/>
        <end position="189"/>
    </location>
</feature>
<dbReference type="OrthoDB" id="2103474at2759"/>
<dbReference type="RefSeq" id="XP_016213601.1">
    <property type="nucleotide sequence ID" value="XM_016358500.1"/>
</dbReference>
<feature type="transmembrane region" description="Helical" evidence="2">
    <location>
        <begin position="76"/>
        <end position="98"/>
    </location>
</feature>
<proteinExistence type="predicted"/>
<gene>
    <name evidence="3" type="ORF">PV09_05039</name>
</gene>
<keyword evidence="4" id="KW-1185">Reference proteome</keyword>
<dbReference type="PANTHER" id="PTHR35519">
    <property type="entry name" value="MEMBRANE PROTEINS"/>
    <property type="match status" value="1"/>
</dbReference>
<dbReference type="InterPro" id="IPR025187">
    <property type="entry name" value="DUF4112"/>
</dbReference>
<evidence type="ECO:0000256" key="1">
    <source>
        <dbReference type="SAM" id="MobiDB-lite"/>
    </source>
</evidence>
<evidence type="ECO:0000256" key="2">
    <source>
        <dbReference type="SAM" id="Phobius"/>
    </source>
</evidence>
<dbReference type="Proteomes" id="UP000053259">
    <property type="component" value="Unassembled WGS sequence"/>
</dbReference>
<organism evidence="3 4">
    <name type="scientific">Verruconis gallopava</name>
    <dbReference type="NCBI Taxonomy" id="253628"/>
    <lineage>
        <taxon>Eukaryota</taxon>
        <taxon>Fungi</taxon>
        <taxon>Dikarya</taxon>
        <taxon>Ascomycota</taxon>
        <taxon>Pezizomycotina</taxon>
        <taxon>Dothideomycetes</taxon>
        <taxon>Pleosporomycetidae</taxon>
        <taxon>Venturiales</taxon>
        <taxon>Sympoventuriaceae</taxon>
        <taxon>Verruconis</taxon>
    </lineage>
</organism>
<keyword evidence="2" id="KW-0812">Transmembrane</keyword>
<dbReference type="PANTHER" id="PTHR35519:SF2">
    <property type="entry name" value="PH DOMAIN PROTEIN"/>
    <property type="match status" value="1"/>
</dbReference>
<reference evidence="3 4" key="1">
    <citation type="submission" date="2015-01" db="EMBL/GenBank/DDBJ databases">
        <title>The Genome Sequence of Ochroconis gallopava CBS43764.</title>
        <authorList>
            <consortium name="The Broad Institute Genomics Platform"/>
            <person name="Cuomo C."/>
            <person name="de Hoog S."/>
            <person name="Gorbushina A."/>
            <person name="Stielow B."/>
            <person name="Teixiera M."/>
            <person name="Abouelleil A."/>
            <person name="Chapman S.B."/>
            <person name="Priest M."/>
            <person name="Young S.K."/>
            <person name="Wortman J."/>
            <person name="Nusbaum C."/>
            <person name="Birren B."/>
        </authorList>
    </citation>
    <scope>NUCLEOTIDE SEQUENCE [LARGE SCALE GENOMIC DNA]</scope>
    <source>
        <strain evidence="3 4">CBS 43764</strain>
    </source>
</reference>
<evidence type="ECO:0000313" key="3">
    <source>
        <dbReference type="EMBL" id="KIW03731.1"/>
    </source>
</evidence>
<evidence type="ECO:0000313" key="4">
    <source>
        <dbReference type="Proteomes" id="UP000053259"/>
    </source>
</evidence>
<feature type="region of interest" description="Disordered" evidence="1">
    <location>
        <begin position="174"/>
        <end position="279"/>
    </location>
</feature>
<dbReference type="STRING" id="253628.A0A0D1XMI9"/>
<dbReference type="AlphaFoldDB" id="A0A0D1XMI9"/>
<keyword evidence="2" id="KW-1133">Transmembrane helix</keyword>
<feature type="compositionally biased region" description="Basic and acidic residues" evidence="1">
    <location>
        <begin position="237"/>
        <end position="252"/>
    </location>
</feature>
<dbReference type="GeneID" id="27313012"/>
<accession>A0A0D1XMI9</accession>
<protein>
    <recommendedName>
        <fullName evidence="5">PH domain-containing protein</fullName>
    </recommendedName>
</protein>
<dbReference type="HOGENOM" id="CLU_067862_1_0_1"/>
<dbReference type="Pfam" id="PF13430">
    <property type="entry name" value="DUF4112"/>
    <property type="match status" value="1"/>
</dbReference>
<dbReference type="EMBL" id="KN847543">
    <property type="protein sequence ID" value="KIW03732.1"/>
    <property type="molecule type" value="Genomic_DNA"/>
</dbReference>
<dbReference type="VEuPathDB" id="FungiDB:PV09_05039"/>
<feature type="compositionally biased region" description="Gly residues" evidence="1">
    <location>
        <begin position="255"/>
        <end position="264"/>
    </location>
</feature>
<feature type="transmembrane region" description="Helical" evidence="2">
    <location>
        <begin position="129"/>
        <end position="149"/>
    </location>
</feature>
<dbReference type="RefSeq" id="XP_016213600.1">
    <property type="nucleotide sequence ID" value="XM_016358499.1"/>
</dbReference>
<name>A0A0D1XMI9_9PEZI</name>